<proteinExistence type="predicted"/>
<dbReference type="Proteomes" id="UP000306985">
    <property type="component" value="Unassembled WGS sequence"/>
</dbReference>
<evidence type="ECO:0000313" key="2">
    <source>
        <dbReference type="EMBL" id="TKV56346.1"/>
    </source>
</evidence>
<name>A0A4U6Q907_9ACTN</name>
<evidence type="ECO:0000313" key="3">
    <source>
        <dbReference type="Proteomes" id="UP000306985"/>
    </source>
</evidence>
<dbReference type="Pfam" id="PF14013">
    <property type="entry name" value="MT0933_antitox"/>
    <property type="match status" value="1"/>
</dbReference>
<protein>
    <submittedName>
        <fullName evidence="2">Antitoxin</fullName>
    </submittedName>
</protein>
<dbReference type="OrthoDB" id="5125103at2"/>
<dbReference type="RefSeq" id="WP_137451615.1">
    <property type="nucleotide sequence ID" value="NZ_SZZH01000007.1"/>
</dbReference>
<feature type="compositionally biased region" description="Basic and acidic residues" evidence="1">
    <location>
        <begin position="53"/>
        <end position="62"/>
    </location>
</feature>
<sequence length="75" mass="7899">MVDFNELKNKAQAFAADHADQVKQGITKAGDFVGSKIGDDKVNPVEDKLHDLVDKAAGKDDLPPPPPPVVPPAAV</sequence>
<dbReference type="AlphaFoldDB" id="A0A4U6Q907"/>
<dbReference type="EMBL" id="SZZH01000007">
    <property type="protein sequence ID" value="TKV56346.1"/>
    <property type="molecule type" value="Genomic_DNA"/>
</dbReference>
<reference evidence="2 3" key="1">
    <citation type="submission" date="2019-05" db="EMBL/GenBank/DDBJ databases">
        <title>Nakamurella sp. N5BH11, whole genome shotgun sequence.</title>
        <authorList>
            <person name="Tuo L."/>
        </authorList>
    </citation>
    <scope>NUCLEOTIDE SEQUENCE [LARGE SCALE GENOMIC DNA]</scope>
    <source>
        <strain evidence="2 3">N5BH11</strain>
    </source>
</reference>
<organism evidence="2 3">
    <name type="scientific">Nakamurella flava</name>
    <dbReference type="NCBI Taxonomy" id="2576308"/>
    <lineage>
        <taxon>Bacteria</taxon>
        <taxon>Bacillati</taxon>
        <taxon>Actinomycetota</taxon>
        <taxon>Actinomycetes</taxon>
        <taxon>Nakamurellales</taxon>
        <taxon>Nakamurellaceae</taxon>
        <taxon>Nakamurella</taxon>
    </lineage>
</organism>
<evidence type="ECO:0000256" key="1">
    <source>
        <dbReference type="SAM" id="MobiDB-lite"/>
    </source>
</evidence>
<accession>A0A4U6Q907</accession>
<comment type="caution">
    <text evidence="2">The sequence shown here is derived from an EMBL/GenBank/DDBJ whole genome shotgun (WGS) entry which is preliminary data.</text>
</comment>
<feature type="compositionally biased region" description="Pro residues" evidence="1">
    <location>
        <begin position="63"/>
        <end position="75"/>
    </location>
</feature>
<keyword evidence="3" id="KW-1185">Reference proteome</keyword>
<feature type="region of interest" description="Disordered" evidence="1">
    <location>
        <begin position="53"/>
        <end position="75"/>
    </location>
</feature>
<gene>
    <name evidence="2" type="ORF">FDO65_20510</name>
</gene>
<dbReference type="InterPro" id="IPR028037">
    <property type="entry name" value="Antitoxin_Rv0909/MT0933"/>
</dbReference>